<evidence type="ECO:0000313" key="4">
    <source>
        <dbReference type="Proteomes" id="UP000309340"/>
    </source>
</evidence>
<feature type="compositionally biased region" description="Basic and acidic residues" evidence="2">
    <location>
        <begin position="512"/>
        <end position="521"/>
    </location>
</feature>
<keyword evidence="4" id="KW-1185">Reference proteome</keyword>
<evidence type="ECO:0000256" key="2">
    <source>
        <dbReference type="SAM" id="MobiDB-lite"/>
    </source>
</evidence>
<comment type="caution">
    <text evidence="3">The sequence shown here is derived from an EMBL/GenBank/DDBJ whole genome shotgun (WGS) entry which is preliminary data.</text>
</comment>
<reference evidence="3 4" key="1">
    <citation type="submission" date="2017-03" db="EMBL/GenBank/DDBJ databases">
        <title>Genomes of endolithic fungi from Antarctica.</title>
        <authorList>
            <person name="Coleine C."/>
            <person name="Masonjones S."/>
            <person name="Stajich J.E."/>
        </authorList>
    </citation>
    <scope>NUCLEOTIDE SEQUENCE [LARGE SCALE GENOMIC DNA]</scope>
    <source>
        <strain evidence="3 4">CCFEE 5184</strain>
    </source>
</reference>
<proteinExistence type="predicted"/>
<feature type="compositionally biased region" description="Basic residues" evidence="2">
    <location>
        <begin position="190"/>
        <end position="199"/>
    </location>
</feature>
<feature type="coiled-coil region" evidence="1">
    <location>
        <begin position="137"/>
        <end position="171"/>
    </location>
</feature>
<feature type="region of interest" description="Disordered" evidence="2">
    <location>
        <begin position="703"/>
        <end position="727"/>
    </location>
</feature>
<feature type="region of interest" description="Disordered" evidence="2">
    <location>
        <begin position="473"/>
        <end position="524"/>
    </location>
</feature>
<dbReference type="Proteomes" id="UP000309340">
    <property type="component" value="Unassembled WGS sequence"/>
</dbReference>
<feature type="region of interest" description="Disordered" evidence="2">
    <location>
        <begin position="339"/>
        <end position="420"/>
    </location>
</feature>
<dbReference type="OrthoDB" id="3845908at2759"/>
<dbReference type="AlphaFoldDB" id="A0A4U0X0N9"/>
<organism evidence="3 4">
    <name type="scientific">Friedmanniomyces simplex</name>
    <dbReference type="NCBI Taxonomy" id="329884"/>
    <lineage>
        <taxon>Eukaryota</taxon>
        <taxon>Fungi</taxon>
        <taxon>Dikarya</taxon>
        <taxon>Ascomycota</taxon>
        <taxon>Pezizomycotina</taxon>
        <taxon>Dothideomycetes</taxon>
        <taxon>Dothideomycetidae</taxon>
        <taxon>Mycosphaerellales</taxon>
        <taxon>Teratosphaeriaceae</taxon>
        <taxon>Friedmanniomyces</taxon>
    </lineage>
</organism>
<feature type="compositionally biased region" description="Basic and acidic residues" evidence="2">
    <location>
        <begin position="369"/>
        <end position="381"/>
    </location>
</feature>
<gene>
    <name evidence="3" type="ORF">B0A55_08514</name>
</gene>
<protein>
    <submittedName>
        <fullName evidence="3">Uncharacterized protein</fullName>
    </submittedName>
</protein>
<sequence>MGWRSWSAGGAGTHLHIGVIIDPCSWQPGRLTYGPWLKSARQGSGLAVHSLLDTVQNKMLFFLPSPWPEQYPEWEEVLTLDPELGEWEDSRIKSVLLRLYAAGVAAGVGDMEKMRELEEEADFENQVAKSLWMEDGRRRRTRELEAEEAEIERMKGSVHKQLERIKSVEEERDRLDGVDELDCEAEQNATKRRSRKKTKSAVPPGASTSPCRPPESKLRSALDKPSRSPDIDALELDEDALTDDDQNAKWIAAKLPSPRRSAKRVRWKSDDELVSVLRGSKYASTSTQPYAGSRTAEDREAGDLLLQATEGVSSPSEKNRGRLPVPEIANGLAAAKRSAPILPELSPQGERAIQNEESVRSSSPSSDDNNDKVPEKKDRDPPLSQTQLNRQARKEKKARRKQKKREEAANPEISARRLRAVQGMEKGFRRWLGSAERARQCPVCSGWSNKGARCCEREEGRAADVSMAMSSAEGVQCSKEAHDTPKEEASQSPSVPSPFVDTSKPAHPPEQTIDRSDRDGGEPFPAERQLLLSYAGTFTPVYRPKQTMSEDAIEAAAGELRTRNFWSELVRQVTQVTREHGPHSQALPDQALTDQALPYQALFGPKRATFPPSGSHPPAWDVIEVYPQWTGFFPPDWRPCQDCGWLSDHPDKCTHEGRRAWEEKRIGRPGQGQVWLLPSSRGEEVKWVEEGQWPRLVGPLQTASVQRGRPASLPMQQQPNGSSEREGSGYCLDGLMLVDDEAVILKQQVEAEIKEREQLEPFLAWDESAFPAPPTQQWDHRRLDLLTAQTGLQSQRGRHAHLEEQQSATLSHLALTGQTPASSIADLATAIAQGAYVAFTTVPPPRKHEGTLWMVDHVTGRLGLRTDSDDQSTAAADSGVPLIGFKMSQIHTLAFRTWSAAGMTSNTWSAPLANLPGAPERMTAWLQWLTVGTKEFTPVSPPPSRPPTLPLLVVGDPTALDPNCSNTSFPHPVWCDSVFFDKGQRLPADGYYTKQVDLAFNPIKRMLNEKVPPALMEALAENGGIPPPSLFPHK</sequence>
<feature type="region of interest" description="Disordered" evidence="2">
    <location>
        <begin position="278"/>
        <end position="301"/>
    </location>
</feature>
<accession>A0A4U0X0N9</accession>
<feature type="compositionally biased region" description="Basic and acidic residues" evidence="2">
    <location>
        <begin position="479"/>
        <end position="489"/>
    </location>
</feature>
<feature type="region of interest" description="Disordered" evidence="2">
    <location>
        <begin position="186"/>
        <end position="246"/>
    </location>
</feature>
<keyword evidence="1" id="KW-0175">Coiled coil</keyword>
<feature type="compositionally biased region" description="Basic residues" evidence="2">
    <location>
        <begin position="391"/>
        <end position="403"/>
    </location>
</feature>
<name>A0A4U0X0N9_9PEZI</name>
<feature type="compositionally biased region" description="Acidic residues" evidence="2">
    <location>
        <begin position="232"/>
        <end position="245"/>
    </location>
</feature>
<feature type="region of interest" description="Disordered" evidence="2">
    <location>
        <begin position="306"/>
        <end position="325"/>
    </location>
</feature>
<feature type="compositionally biased region" description="Basic and acidic residues" evidence="2">
    <location>
        <begin position="214"/>
        <end position="230"/>
    </location>
</feature>
<evidence type="ECO:0000256" key="1">
    <source>
        <dbReference type="SAM" id="Coils"/>
    </source>
</evidence>
<evidence type="ECO:0000313" key="3">
    <source>
        <dbReference type="EMBL" id="TKA69281.1"/>
    </source>
</evidence>
<dbReference type="EMBL" id="NAJQ01000457">
    <property type="protein sequence ID" value="TKA69281.1"/>
    <property type="molecule type" value="Genomic_DNA"/>
</dbReference>